<evidence type="ECO:0000313" key="3">
    <source>
        <dbReference type="Proteomes" id="UP000295151"/>
    </source>
</evidence>
<feature type="domain" description="N-acetyltransferase" evidence="1">
    <location>
        <begin position="8"/>
        <end position="161"/>
    </location>
</feature>
<name>A0A4R7TFB0_9ACTN</name>
<evidence type="ECO:0000313" key="2">
    <source>
        <dbReference type="EMBL" id="TDU90932.1"/>
    </source>
</evidence>
<dbReference type="PROSITE" id="PS51186">
    <property type="entry name" value="GNAT"/>
    <property type="match status" value="1"/>
</dbReference>
<dbReference type="SUPFAM" id="SSF55729">
    <property type="entry name" value="Acyl-CoA N-acyltransferases (Nat)"/>
    <property type="match status" value="2"/>
</dbReference>
<dbReference type="InterPro" id="IPR016181">
    <property type="entry name" value="Acyl_CoA_acyltransferase"/>
</dbReference>
<dbReference type="GO" id="GO:0016747">
    <property type="term" value="F:acyltransferase activity, transferring groups other than amino-acyl groups"/>
    <property type="evidence" value="ECO:0007669"/>
    <property type="project" value="InterPro"/>
</dbReference>
<dbReference type="Pfam" id="PF00583">
    <property type="entry name" value="Acetyltransf_1"/>
    <property type="match status" value="1"/>
</dbReference>
<dbReference type="CDD" id="cd04301">
    <property type="entry name" value="NAT_SF"/>
    <property type="match status" value="1"/>
</dbReference>
<keyword evidence="2" id="KW-0808">Transferase</keyword>
<organism evidence="2 3">
    <name type="scientific">Kribbella voronezhensis</name>
    <dbReference type="NCBI Taxonomy" id="2512212"/>
    <lineage>
        <taxon>Bacteria</taxon>
        <taxon>Bacillati</taxon>
        <taxon>Actinomycetota</taxon>
        <taxon>Actinomycetes</taxon>
        <taxon>Propionibacteriales</taxon>
        <taxon>Kribbellaceae</taxon>
        <taxon>Kribbella</taxon>
    </lineage>
</organism>
<dbReference type="InterPro" id="IPR000182">
    <property type="entry name" value="GNAT_dom"/>
</dbReference>
<dbReference type="AlphaFoldDB" id="A0A4R7TFB0"/>
<comment type="caution">
    <text evidence="2">The sequence shown here is derived from an EMBL/GenBank/DDBJ whole genome shotgun (WGS) entry which is preliminary data.</text>
</comment>
<dbReference type="Proteomes" id="UP000295151">
    <property type="component" value="Unassembled WGS sequence"/>
</dbReference>
<proteinExistence type="predicted"/>
<sequence>MSRVSTSELVDPHDAEAFDAWYDVHRAATDDGREFAVTWAREEMRAGLLTESAYFGKEIWAVRDEAGAIAGTLYLDFPLKDNTSVIQAGIGVRADVRRRGYGTQLARTVAERAAELGRTVVQGQLDVPIDGGPTPAQAFAAANGLTVANVEVHRILELPLAEEFLSGLAEKAAEHHQGYRLISWQDRCPDEYVDAYAAMQATFELEAPMGDLEVEAAVYDAARVRAGEEQRVAQGRNGWITVAQAPDGTMAGYTELYVGVHDPLNAYQWGTLVAPAHRGHRLGLALKVRNHLELQRSHSERRIAHTWNAEQNTAMNAVNAVLGFRPVELAQELQRRI</sequence>
<gene>
    <name evidence="2" type="ORF">EV138_4533</name>
</gene>
<dbReference type="Gene3D" id="3.40.630.30">
    <property type="match status" value="1"/>
</dbReference>
<keyword evidence="3" id="KW-1185">Reference proteome</keyword>
<accession>A0A4R7TFB0</accession>
<evidence type="ECO:0000259" key="1">
    <source>
        <dbReference type="PROSITE" id="PS51186"/>
    </source>
</evidence>
<protein>
    <submittedName>
        <fullName evidence="2">Acetyltransferase (GNAT) family protein</fullName>
    </submittedName>
</protein>
<dbReference type="EMBL" id="SOCE01000001">
    <property type="protein sequence ID" value="TDU90932.1"/>
    <property type="molecule type" value="Genomic_DNA"/>
</dbReference>
<reference evidence="2 3" key="1">
    <citation type="submission" date="2019-03" db="EMBL/GenBank/DDBJ databases">
        <title>Genomic Encyclopedia of Type Strains, Phase III (KMG-III): the genomes of soil and plant-associated and newly described type strains.</title>
        <authorList>
            <person name="Whitman W."/>
        </authorList>
    </citation>
    <scope>NUCLEOTIDE SEQUENCE [LARGE SCALE GENOMIC DNA]</scope>
    <source>
        <strain evidence="2 3">VKM Ac-2575</strain>
    </source>
</reference>